<keyword evidence="4 7" id="KW-0267">Excision nuclease</keyword>
<dbReference type="InterPro" id="IPR050066">
    <property type="entry name" value="UvrABC_protein_C"/>
</dbReference>
<dbReference type="PANTHER" id="PTHR30562">
    <property type="entry name" value="UVRC/OXIDOREDUCTASE"/>
    <property type="match status" value="1"/>
</dbReference>
<evidence type="ECO:0000256" key="3">
    <source>
        <dbReference type="ARBA" id="ARBA00022769"/>
    </source>
</evidence>
<proteinExistence type="inferred from homology"/>
<evidence type="ECO:0000256" key="1">
    <source>
        <dbReference type="ARBA" id="ARBA00022490"/>
    </source>
</evidence>
<dbReference type="RefSeq" id="WP_014254006.1">
    <property type="nucleotide sequence ID" value="NC_016627.1"/>
</dbReference>
<evidence type="ECO:0000256" key="5">
    <source>
        <dbReference type="ARBA" id="ARBA00023204"/>
    </source>
</evidence>
<dbReference type="AlphaFoldDB" id="G8LUN5"/>
<dbReference type="SMART" id="SM00465">
    <property type="entry name" value="GIYc"/>
    <property type="match status" value="1"/>
</dbReference>
<dbReference type="Pfam" id="PF14520">
    <property type="entry name" value="HHH_5"/>
    <property type="match status" value="1"/>
</dbReference>
<dbReference type="Gene3D" id="1.10.150.20">
    <property type="entry name" value="5' to 3' exonuclease, C-terminal subdomain"/>
    <property type="match status" value="1"/>
</dbReference>
<keyword evidence="3 7" id="KW-0228">DNA excision</keyword>
<comment type="subunit">
    <text evidence="7">Interacts with UvrB in an incision complex.</text>
</comment>
<dbReference type="PANTHER" id="PTHR30562:SF1">
    <property type="entry name" value="UVRABC SYSTEM PROTEIN C"/>
    <property type="match status" value="1"/>
</dbReference>
<dbReference type="InterPro" id="IPR000305">
    <property type="entry name" value="GIY-YIG_endonuc"/>
</dbReference>
<dbReference type="GO" id="GO:0009381">
    <property type="term" value="F:excinuclease ABC activity"/>
    <property type="evidence" value="ECO:0007669"/>
    <property type="project" value="UniProtKB-UniRule"/>
</dbReference>
<gene>
    <name evidence="7" type="primary">uvrC</name>
    <name evidence="11" type="ordered locus">Clocl_0668</name>
</gene>
<dbReference type="STRING" id="720554.Clocl_0668"/>
<feature type="domain" description="UvrC family homology region profile" evidence="10">
    <location>
        <begin position="255"/>
        <end position="492"/>
    </location>
</feature>
<dbReference type="InterPro" id="IPR036876">
    <property type="entry name" value="UVR_dom_sf"/>
</dbReference>
<keyword evidence="2 7" id="KW-0227">DNA damage</keyword>
<comment type="function">
    <text evidence="7">The UvrABC repair system catalyzes the recognition and processing of DNA lesions. UvrC both incises the 5' and 3' sides of the lesion. The N-terminal half is responsible for the 3' incision and the C-terminal half is responsible for the 5' incision.</text>
</comment>
<dbReference type="NCBIfam" id="TIGR00194">
    <property type="entry name" value="uvrC"/>
    <property type="match status" value="1"/>
</dbReference>
<dbReference type="InterPro" id="IPR004791">
    <property type="entry name" value="UvrC"/>
</dbReference>
<reference evidence="11 12" key="2">
    <citation type="journal article" date="2012" name="Stand. Genomic Sci.">
        <title>Complete Genome Sequence of Clostridium clariflavum DSM 19732.</title>
        <authorList>
            <person name="Izquierdo J.A."/>
            <person name="Goodwin L."/>
            <person name="Davenport K.W."/>
            <person name="Teshima H."/>
            <person name="Bruce D."/>
            <person name="Detter C."/>
            <person name="Tapia R."/>
            <person name="Han S."/>
            <person name="Land M."/>
            <person name="Hauser L."/>
            <person name="Jeffries C.D."/>
            <person name="Han J."/>
            <person name="Pitluck S."/>
            <person name="Nolan M."/>
            <person name="Chen A."/>
            <person name="Huntemann M."/>
            <person name="Mavromatis K."/>
            <person name="Mikhailova N."/>
            <person name="Liolios K."/>
            <person name="Woyke T."/>
            <person name="Lynd L.R."/>
        </authorList>
    </citation>
    <scope>NUCLEOTIDE SEQUENCE [LARGE SCALE GENOMIC DNA]</scope>
    <source>
        <strain evidence="12">DSM 19732 / NBRC 101661 / EBR45</strain>
    </source>
</reference>
<comment type="similarity">
    <text evidence="7">Belongs to the UvrC family.</text>
</comment>
<dbReference type="PROSITE" id="PS50165">
    <property type="entry name" value="UVRC"/>
    <property type="match status" value="1"/>
</dbReference>
<dbReference type="PROSITE" id="PS50164">
    <property type="entry name" value="GIY_YIG"/>
    <property type="match status" value="1"/>
</dbReference>
<keyword evidence="12" id="KW-1185">Reference proteome</keyword>
<dbReference type="OrthoDB" id="9804933at2"/>
<dbReference type="EMBL" id="CP003065">
    <property type="protein sequence ID" value="AEV67375.1"/>
    <property type="molecule type" value="Genomic_DNA"/>
</dbReference>
<dbReference type="KEGG" id="ccl:Clocl_0668"/>
<keyword evidence="6 7" id="KW-0742">SOS response</keyword>
<dbReference type="GO" id="GO:0009432">
    <property type="term" value="P:SOS response"/>
    <property type="evidence" value="ECO:0007669"/>
    <property type="project" value="UniProtKB-UniRule"/>
</dbReference>
<organism evidence="11 12">
    <name type="scientific">Acetivibrio clariflavus (strain DSM 19732 / NBRC 101661 / EBR45)</name>
    <name type="common">Clostridium clariflavum</name>
    <dbReference type="NCBI Taxonomy" id="720554"/>
    <lineage>
        <taxon>Bacteria</taxon>
        <taxon>Bacillati</taxon>
        <taxon>Bacillota</taxon>
        <taxon>Clostridia</taxon>
        <taxon>Eubacteriales</taxon>
        <taxon>Oscillospiraceae</taxon>
        <taxon>Acetivibrio</taxon>
    </lineage>
</organism>
<dbReference type="GO" id="GO:0006289">
    <property type="term" value="P:nucleotide-excision repair"/>
    <property type="evidence" value="ECO:0007669"/>
    <property type="project" value="UniProtKB-UniRule"/>
</dbReference>
<dbReference type="FunFam" id="3.40.1440.10:FF:000001">
    <property type="entry name" value="UvrABC system protein C"/>
    <property type="match status" value="1"/>
</dbReference>
<evidence type="ECO:0000256" key="6">
    <source>
        <dbReference type="ARBA" id="ARBA00023236"/>
    </source>
</evidence>
<dbReference type="InterPro" id="IPR003583">
    <property type="entry name" value="Hlx-hairpin-Hlx_DNA-bd_motif"/>
</dbReference>
<dbReference type="Gene3D" id="3.40.1440.10">
    <property type="entry name" value="GIY-YIG endonuclease"/>
    <property type="match status" value="1"/>
</dbReference>
<dbReference type="Pfam" id="PF08459">
    <property type="entry name" value="UvrC_RNaseH_dom"/>
    <property type="match status" value="1"/>
</dbReference>
<dbReference type="eggNOG" id="COG0322">
    <property type="taxonomic scope" value="Bacteria"/>
</dbReference>
<dbReference type="InterPro" id="IPR047296">
    <property type="entry name" value="GIY-YIG_UvrC_Cho"/>
</dbReference>
<dbReference type="SUPFAM" id="SSF46600">
    <property type="entry name" value="C-terminal UvrC-binding domain of UvrB"/>
    <property type="match status" value="1"/>
</dbReference>
<dbReference type="NCBIfam" id="NF001824">
    <property type="entry name" value="PRK00558.1-5"/>
    <property type="match status" value="1"/>
</dbReference>
<keyword evidence="5 7" id="KW-0234">DNA repair</keyword>
<feature type="domain" description="UVR" evidence="8">
    <location>
        <begin position="204"/>
        <end position="239"/>
    </location>
</feature>
<dbReference type="InterPro" id="IPR038476">
    <property type="entry name" value="UvrC_RNase_H_dom_sf"/>
</dbReference>
<evidence type="ECO:0000256" key="2">
    <source>
        <dbReference type="ARBA" id="ARBA00022763"/>
    </source>
</evidence>
<dbReference type="InterPro" id="IPR001162">
    <property type="entry name" value="UvrC_RNase_H_dom"/>
</dbReference>
<dbReference type="SUPFAM" id="SSF82771">
    <property type="entry name" value="GIY-YIG endonuclease"/>
    <property type="match status" value="1"/>
</dbReference>
<feature type="domain" description="GIY-YIG" evidence="9">
    <location>
        <begin position="13"/>
        <end position="92"/>
    </location>
</feature>
<evidence type="ECO:0000313" key="11">
    <source>
        <dbReference type="EMBL" id="AEV67375.1"/>
    </source>
</evidence>
<dbReference type="CDD" id="cd10434">
    <property type="entry name" value="GIY-YIG_UvrC_Cho"/>
    <property type="match status" value="1"/>
</dbReference>
<name>G8LUN5_ACECE</name>
<reference evidence="12" key="1">
    <citation type="submission" date="2011-12" db="EMBL/GenBank/DDBJ databases">
        <title>Complete sequence of Clostridium clariflavum DSM 19732.</title>
        <authorList>
            <consortium name="US DOE Joint Genome Institute"/>
            <person name="Lucas S."/>
            <person name="Han J."/>
            <person name="Lapidus A."/>
            <person name="Cheng J.-F."/>
            <person name="Goodwin L."/>
            <person name="Pitluck S."/>
            <person name="Peters L."/>
            <person name="Teshima H."/>
            <person name="Detter J.C."/>
            <person name="Han C."/>
            <person name="Tapia R."/>
            <person name="Land M."/>
            <person name="Hauser L."/>
            <person name="Kyrpides N."/>
            <person name="Ivanova N."/>
            <person name="Pagani I."/>
            <person name="Kitzmiller T."/>
            <person name="Lynd L."/>
            <person name="Izquierdo J."/>
            <person name="Woyke T."/>
        </authorList>
    </citation>
    <scope>NUCLEOTIDE SEQUENCE [LARGE SCALE GENOMIC DNA]</scope>
    <source>
        <strain evidence="12">DSM 19732 / NBRC 101661 / EBR45</strain>
    </source>
</reference>
<dbReference type="Gene3D" id="4.10.860.10">
    <property type="entry name" value="UVR domain"/>
    <property type="match status" value="1"/>
</dbReference>
<accession>G8LUN5</accession>
<dbReference type="SUPFAM" id="SSF47781">
    <property type="entry name" value="RuvA domain 2-like"/>
    <property type="match status" value="1"/>
</dbReference>
<dbReference type="HOGENOM" id="CLU_014841_3_2_9"/>
<protein>
    <recommendedName>
        <fullName evidence="7">UvrABC system protein C</fullName>
        <shortName evidence="7">Protein UvrC</shortName>
    </recommendedName>
    <alternativeName>
        <fullName evidence="7">Excinuclease ABC subunit C</fullName>
    </alternativeName>
</protein>
<evidence type="ECO:0000259" key="10">
    <source>
        <dbReference type="PROSITE" id="PS50165"/>
    </source>
</evidence>
<dbReference type="FunFam" id="1.10.150.20:FF:000005">
    <property type="entry name" value="UvrABC system protein C"/>
    <property type="match status" value="1"/>
</dbReference>
<dbReference type="Pfam" id="PF02151">
    <property type="entry name" value="UVR"/>
    <property type="match status" value="1"/>
</dbReference>
<dbReference type="SMART" id="SM00278">
    <property type="entry name" value="HhH1"/>
    <property type="match status" value="2"/>
</dbReference>
<dbReference type="InterPro" id="IPR035901">
    <property type="entry name" value="GIY-YIG_endonuc_sf"/>
</dbReference>
<evidence type="ECO:0000256" key="4">
    <source>
        <dbReference type="ARBA" id="ARBA00022881"/>
    </source>
</evidence>
<sequence length="618" mass="70826">MFNIQEELKKLPDKPGVYLMKDSNGEIIYVGKAVVLKNRVRQYFQSSANHTPKVKAMVSRIKEFEYIVTDTELEALILECNLIKKYRPKFNILLKDDKSYPYIKVTMNEEFPRILMTRKVEKDGAKYFGPYTSAFAVKNTIDLIKKLFPIKTCNRVFTKDGKKQRPCLNYHIHQCLGPCQGNINKEEYRALMNDICSFLGGKQEEIIKRLERDMLKAAENMEFEKAAALRDKIASLKHISQKQKVVSNVLSDQDVIAFSKDPTDSCIQVFFIRGGKLIGREHFIFEGIGDVSDKELMTSFVKQFYTSAAYVPSEIVLQEDIDEADIIERWLSSRRETKVHIKVPRRGEKLKLVEMVSQNALIALNQFKENIKNQDKLAKEGMAKLKEILELEEMPNRIEAYDISNTGSTEIVASMVVFEGGHPEKKEYRRFKIKSVESQNDYASMQEVIFRRFNHAKKEKEDKNSEAKFSKLPQLILVDGGLGHVNSVLSVLEEMNISIPVAGMVKDDRHRTRGLVTGNKEIDLSKDLDLLRFVTAIQDEAHRFALEYNRKLVQKRYKGSELDKIEGIGPKRKKALLKHFGSIKNIQKASVNDLEAVEGISPGLANKIFEYFNGGSRI</sequence>
<dbReference type="HAMAP" id="MF_00203">
    <property type="entry name" value="UvrC"/>
    <property type="match status" value="1"/>
</dbReference>
<evidence type="ECO:0000259" key="8">
    <source>
        <dbReference type="PROSITE" id="PS50151"/>
    </source>
</evidence>
<dbReference type="PROSITE" id="PS50151">
    <property type="entry name" value="UVR"/>
    <property type="match status" value="1"/>
</dbReference>
<dbReference type="Pfam" id="PF01541">
    <property type="entry name" value="GIY-YIG"/>
    <property type="match status" value="1"/>
</dbReference>
<dbReference type="Gene3D" id="3.30.420.340">
    <property type="entry name" value="UvrC, RNAse H endonuclease domain"/>
    <property type="match status" value="1"/>
</dbReference>
<dbReference type="InterPro" id="IPR001943">
    <property type="entry name" value="UVR_dom"/>
</dbReference>
<dbReference type="GO" id="GO:0003677">
    <property type="term" value="F:DNA binding"/>
    <property type="evidence" value="ECO:0007669"/>
    <property type="project" value="UniProtKB-UniRule"/>
</dbReference>
<evidence type="ECO:0000313" key="12">
    <source>
        <dbReference type="Proteomes" id="UP000005435"/>
    </source>
</evidence>
<dbReference type="Proteomes" id="UP000005435">
    <property type="component" value="Chromosome"/>
</dbReference>
<dbReference type="Pfam" id="PF22920">
    <property type="entry name" value="UvrC_RNaseH"/>
    <property type="match status" value="1"/>
</dbReference>
<evidence type="ECO:0000256" key="7">
    <source>
        <dbReference type="HAMAP-Rule" id="MF_00203"/>
    </source>
</evidence>
<keyword evidence="1 7" id="KW-0963">Cytoplasm</keyword>
<dbReference type="GO" id="GO:0009380">
    <property type="term" value="C:excinuclease repair complex"/>
    <property type="evidence" value="ECO:0007669"/>
    <property type="project" value="InterPro"/>
</dbReference>
<dbReference type="InterPro" id="IPR010994">
    <property type="entry name" value="RuvA_2-like"/>
</dbReference>
<evidence type="ECO:0000259" key="9">
    <source>
        <dbReference type="PROSITE" id="PS50164"/>
    </source>
</evidence>
<comment type="subcellular location">
    <subcellularLocation>
        <location evidence="7">Cytoplasm</location>
    </subcellularLocation>
</comment>
<dbReference type="GO" id="GO:0005737">
    <property type="term" value="C:cytoplasm"/>
    <property type="evidence" value="ECO:0007669"/>
    <property type="project" value="UniProtKB-SubCell"/>
</dbReference>